<dbReference type="PANTHER" id="PTHR30445:SF10">
    <property type="entry name" value="TRANSPORT PROTEIN YBJL-RELATED"/>
    <property type="match status" value="1"/>
</dbReference>
<dbReference type="EMBL" id="LS483469">
    <property type="protein sequence ID" value="SQI36157.1"/>
    <property type="molecule type" value="Genomic_DNA"/>
</dbReference>
<dbReference type="InterPro" id="IPR036721">
    <property type="entry name" value="RCK_C_sf"/>
</dbReference>
<dbReference type="InterPro" id="IPR050144">
    <property type="entry name" value="AAE_transporter"/>
</dbReference>
<feature type="transmembrane region" description="Helical" evidence="8">
    <location>
        <begin position="6"/>
        <end position="27"/>
    </location>
</feature>
<dbReference type="STRING" id="82996.ADP72_02335"/>
<keyword evidence="2 8" id="KW-0813">Transport</keyword>
<evidence type="ECO:0000256" key="8">
    <source>
        <dbReference type="HAMAP-Rule" id="MF_01015"/>
    </source>
</evidence>
<evidence type="ECO:0000256" key="3">
    <source>
        <dbReference type="ARBA" id="ARBA00022475"/>
    </source>
</evidence>
<comment type="subcellular location">
    <subcellularLocation>
        <location evidence="1 8">Cell membrane</location>
        <topology evidence="1 8">Multi-pass membrane protein</topology>
    </subcellularLocation>
</comment>
<sequence>MVRIAFRWLVIYDVIFRLNLYLIVIYIKHLLVNNKLSSVNINVASLLNGNYILLLFVVLALGLCLGKVRLGSVQLGNSIGVLVVSLLLGQQHFAINTEALNLGFMLFIFCVGVEAGPNFFSIFFRDGKNYLMLALVMVGSAMVIAIGLGKLFHWDIGLTAGMLAGSMTSTPVLVGAGDTLRNTIVNGPALLAAQDHLSLGYALTYLIGLVSLIFGARYLPKLQHQDLSTSAQQIARERGLDTDSQRKVYLPVIRAYRVGQELVAWADGKNLRELGIYRQTGCYIERIRRNGILANPDGDAVLQVGDEISLVGYPDAHARLDPSFRNGKEVFDRDLLDMRIVTEEIVVKNSNAVNKRLSQLKLTDHGCFLNRVIRSQIEMPIDDSIVLNKGDVLQVSGDARRVKSVAEKIGFISIHSQVTDLLAFCSFFIIGLMIGQITIQFSNFSFGIGNAAGLLMSGIMLGFLRANHPTFGYIPQGALNMVKEFGLMVFMAGVGLSAGAGIGHSLGAVGGQMLVAGLIVSLVPVVICFLFGAYVLRMNRALLFGAIMGARTCAPAMEIISDTARSNIPALGYAGTYAIANVLLTLAGSLIVVLWPGILG</sequence>
<keyword evidence="4 8" id="KW-0812">Transmembrane</keyword>
<feature type="transmembrane region" description="Helical" evidence="8">
    <location>
        <begin position="100"/>
        <end position="124"/>
    </location>
</feature>
<evidence type="ECO:0000256" key="2">
    <source>
        <dbReference type="ARBA" id="ARBA00022448"/>
    </source>
</evidence>
<reference evidence="9 10" key="1">
    <citation type="submission" date="2018-06" db="EMBL/GenBank/DDBJ databases">
        <authorList>
            <consortium name="Pathogen Informatics"/>
            <person name="Doyle S."/>
        </authorList>
    </citation>
    <scope>NUCLEOTIDE SEQUENCE [LARGE SCALE GENOMIC DNA]</scope>
    <source>
        <strain evidence="9 10">NCTC12961</strain>
    </source>
</reference>
<feature type="transmembrane region" description="Helical" evidence="8">
    <location>
        <begin position="68"/>
        <end position="88"/>
    </location>
</feature>
<evidence type="ECO:0000256" key="4">
    <source>
        <dbReference type="ARBA" id="ARBA00022692"/>
    </source>
</evidence>
<protein>
    <recommendedName>
        <fullName evidence="8">Putative transport protein NCTC12961_02034</fullName>
    </recommendedName>
</protein>
<evidence type="ECO:0000313" key="10">
    <source>
        <dbReference type="Proteomes" id="UP000248897"/>
    </source>
</evidence>
<keyword evidence="3 8" id="KW-1003">Cell membrane</keyword>
<dbReference type="GO" id="GO:0005886">
    <property type="term" value="C:plasma membrane"/>
    <property type="evidence" value="ECO:0007669"/>
    <property type="project" value="UniProtKB-SubCell"/>
</dbReference>
<evidence type="ECO:0000256" key="7">
    <source>
        <dbReference type="ARBA" id="ARBA00023136"/>
    </source>
</evidence>
<feature type="transmembrane region" description="Helical" evidence="8">
    <location>
        <begin position="485"/>
        <end position="507"/>
    </location>
</feature>
<dbReference type="GO" id="GO:0006813">
    <property type="term" value="P:potassium ion transport"/>
    <property type="evidence" value="ECO:0007669"/>
    <property type="project" value="InterPro"/>
</dbReference>
<organism evidence="9 10">
    <name type="scientific">Serratia plymuthica</name>
    <dbReference type="NCBI Taxonomy" id="82996"/>
    <lineage>
        <taxon>Bacteria</taxon>
        <taxon>Pseudomonadati</taxon>
        <taxon>Pseudomonadota</taxon>
        <taxon>Gammaproteobacteria</taxon>
        <taxon>Enterobacterales</taxon>
        <taxon>Yersiniaceae</taxon>
        <taxon>Serratia</taxon>
    </lineage>
</organism>
<feature type="transmembrane region" description="Helical" evidence="8">
    <location>
        <begin position="197"/>
        <end position="219"/>
    </location>
</feature>
<dbReference type="InterPro" id="IPR006512">
    <property type="entry name" value="YidE_YbjL"/>
</dbReference>
<dbReference type="Gene3D" id="3.30.70.1450">
    <property type="entry name" value="Regulator of K+ conductance, C-terminal domain"/>
    <property type="match status" value="2"/>
</dbReference>
<proteinExistence type="inferred from homology"/>
<dbReference type="SUPFAM" id="SSF116726">
    <property type="entry name" value="TrkA C-terminal domain-like"/>
    <property type="match status" value="2"/>
</dbReference>
<dbReference type="InterPro" id="IPR006037">
    <property type="entry name" value="RCK_C"/>
</dbReference>
<dbReference type="PANTHER" id="PTHR30445">
    <property type="entry name" value="K(+)_H(+) ANTIPORTER SUBUNIT KHTT"/>
    <property type="match status" value="1"/>
</dbReference>
<dbReference type="Pfam" id="PF02080">
    <property type="entry name" value="TrkA_C"/>
    <property type="match status" value="2"/>
</dbReference>
<feature type="transmembrane region" description="Helical" evidence="8">
    <location>
        <begin position="574"/>
        <end position="598"/>
    </location>
</feature>
<dbReference type="HAMAP" id="MF_01015">
    <property type="entry name" value="YbjL"/>
    <property type="match status" value="1"/>
</dbReference>
<gene>
    <name evidence="9" type="ORF">NCTC12961_02034</name>
</gene>
<feature type="transmembrane region" description="Helical" evidence="8">
    <location>
        <begin position="513"/>
        <end position="536"/>
    </location>
</feature>
<dbReference type="InterPro" id="IPR023017">
    <property type="entry name" value="Transp_YbjL_put"/>
</dbReference>
<dbReference type="NCBIfam" id="NF003440">
    <property type="entry name" value="PRK04972.1"/>
    <property type="match status" value="1"/>
</dbReference>
<evidence type="ECO:0000256" key="5">
    <source>
        <dbReference type="ARBA" id="ARBA00022737"/>
    </source>
</evidence>
<feature type="transmembrane region" description="Helical" evidence="8">
    <location>
        <begin position="445"/>
        <end position="464"/>
    </location>
</feature>
<feature type="transmembrane region" description="Helical" evidence="8">
    <location>
        <begin position="130"/>
        <end position="149"/>
    </location>
</feature>
<dbReference type="Proteomes" id="UP000248897">
    <property type="component" value="Chromosome 1"/>
</dbReference>
<keyword evidence="5" id="KW-0677">Repeat</keyword>
<name>A0A2X4U8K8_SERPL</name>
<evidence type="ECO:0000256" key="6">
    <source>
        <dbReference type="ARBA" id="ARBA00022989"/>
    </source>
</evidence>
<dbReference type="Pfam" id="PF06826">
    <property type="entry name" value="Asp-Al_Ex"/>
    <property type="match status" value="2"/>
</dbReference>
<keyword evidence="7 8" id="KW-0472">Membrane</keyword>
<feature type="transmembrane region" description="Helical" evidence="8">
    <location>
        <begin position="421"/>
        <end position="439"/>
    </location>
</feature>
<keyword evidence="6 8" id="KW-1133">Transmembrane helix</keyword>
<dbReference type="NCBIfam" id="TIGR01625">
    <property type="entry name" value="YidE_YbjL_dupl"/>
    <property type="match status" value="2"/>
</dbReference>
<dbReference type="AlphaFoldDB" id="A0A2X4U8K8"/>
<dbReference type="FunFam" id="3.30.70.1450:FF:000003">
    <property type="entry name" value="Putative transport protein YbjL"/>
    <property type="match status" value="1"/>
</dbReference>
<dbReference type="GO" id="GO:0008324">
    <property type="term" value="F:monoatomic cation transmembrane transporter activity"/>
    <property type="evidence" value="ECO:0007669"/>
    <property type="project" value="InterPro"/>
</dbReference>
<dbReference type="PROSITE" id="PS51202">
    <property type="entry name" value="RCK_C"/>
    <property type="match status" value="2"/>
</dbReference>
<comment type="similarity">
    <text evidence="8">Belongs to the AAE transporter (TC 2.A.81) family. YbjL subfamily.</text>
</comment>
<evidence type="ECO:0000313" key="9">
    <source>
        <dbReference type="EMBL" id="SQI36157.1"/>
    </source>
</evidence>
<evidence type="ECO:0000256" key="1">
    <source>
        <dbReference type="ARBA" id="ARBA00004651"/>
    </source>
</evidence>
<accession>A0A2X4U8K8</accession>
<feature type="transmembrane region" description="Helical" evidence="8">
    <location>
        <begin position="39"/>
        <end position="62"/>
    </location>
</feature>